<dbReference type="SUPFAM" id="SSF57850">
    <property type="entry name" value="RING/U-box"/>
    <property type="match status" value="1"/>
</dbReference>
<dbReference type="Gene3D" id="3.30.40.10">
    <property type="entry name" value="Zinc/RING finger domain, C3HC4 (zinc finger)"/>
    <property type="match status" value="3"/>
</dbReference>
<name>A0AAU9Y6R7_9CNID</name>
<evidence type="ECO:0000313" key="7">
    <source>
        <dbReference type="EMBL" id="CAH3169706.1"/>
    </source>
</evidence>
<dbReference type="PROSITE" id="PS50089">
    <property type="entry name" value="ZF_RING_2"/>
    <property type="match status" value="1"/>
</dbReference>
<sequence length="219" mass="25107">MLEPIILPDCGHTFCKTCTSRVQQNPTTSHCPLCKKPIWSSTQLKTNFTLKKLVEKIEVKCTACNERGSIEVVARHTCPDALISCSNRGCQRSIKRKDEPTHKEECLYAVISCEQCHQNTTVANKELHLEKTCIRGEIRCPLKCRKRPRRMELQTHLLVCVERQRQCRVNGCHFAGNFKEMEQHNKDQAEKHVSLLTEMGEKLLDVLLKKVRLTEANAP</sequence>
<dbReference type="GO" id="GO:0008270">
    <property type="term" value="F:zinc ion binding"/>
    <property type="evidence" value="ECO:0007669"/>
    <property type="project" value="UniProtKB-KW"/>
</dbReference>
<evidence type="ECO:0000259" key="6">
    <source>
        <dbReference type="PROSITE" id="PS50145"/>
    </source>
</evidence>
<keyword evidence="1 4" id="KW-0479">Metal-binding</keyword>
<feature type="zinc finger region" description="TRAF-type" evidence="4">
    <location>
        <begin position="77"/>
        <end position="116"/>
    </location>
</feature>
<dbReference type="InterPro" id="IPR018957">
    <property type="entry name" value="Znf_C3HC4_RING-type"/>
</dbReference>
<organism evidence="7 8">
    <name type="scientific">Pocillopora meandrina</name>
    <dbReference type="NCBI Taxonomy" id="46732"/>
    <lineage>
        <taxon>Eukaryota</taxon>
        <taxon>Metazoa</taxon>
        <taxon>Cnidaria</taxon>
        <taxon>Anthozoa</taxon>
        <taxon>Hexacorallia</taxon>
        <taxon>Scleractinia</taxon>
        <taxon>Astrocoeniina</taxon>
        <taxon>Pocilloporidae</taxon>
        <taxon>Pocillopora</taxon>
    </lineage>
</organism>
<feature type="zinc finger region" description="TRAF-type" evidence="4">
    <location>
        <begin position="128"/>
        <end position="172"/>
    </location>
</feature>
<dbReference type="InterPro" id="IPR001841">
    <property type="entry name" value="Znf_RING"/>
</dbReference>
<protein>
    <submittedName>
        <fullName evidence="7">Uncharacterized protein</fullName>
    </submittedName>
</protein>
<evidence type="ECO:0000256" key="2">
    <source>
        <dbReference type="ARBA" id="ARBA00022771"/>
    </source>
</evidence>
<evidence type="ECO:0000256" key="4">
    <source>
        <dbReference type="PROSITE-ProRule" id="PRU00207"/>
    </source>
</evidence>
<dbReference type="PANTHER" id="PTHR10131">
    <property type="entry name" value="TNF RECEPTOR ASSOCIATED FACTOR"/>
    <property type="match status" value="1"/>
</dbReference>
<keyword evidence="2 4" id="KW-0863">Zinc-finger</keyword>
<dbReference type="AlphaFoldDB" id="A0AAU9Y6R7"/>
<dbReference type="PROSITE" id="PS50145">
    <property type="entry name" value="ZF_TRAF"/>
    <property type="match status" value="2"/>
</dbReference>
<dbReference type="InterPro" id="IPR001293">
    <property type="entry name" value="Znf_TRAF"/>
</dbReference>
<evidence type="ECO:0000259" key="5">
    <source>
        <dbReference type="PROSITE" id="PS50089"/>
    </source>
</evidence>
<gene>
    <name evidence="7" type="ORF">PMEA_00012452</name>
</gene>
<evidence type="ECO:0000313" key="8">
    <source>
        <dbReference type="Proteomes" id="UP001159428"/>
    </source>
</evidence>
<feature type="domain" description="TRAF-type" evidence="6">
    <location>
        <begin position="128"/>
        <end position="172"/>
    </location>
</feature>
<keyword evidence="3 4" id="KW-0862">Zinc</keyword>
<dbReference type="GO" id="GO:0043122">
    <property type="term" value="P:regulation of canonical NF-kappaB signal transduction"/>
    <property type="evidence" value="ECO:0007669"/>
    <property type="project" value="TreeGrafter"/>
</dbReference>
<evidence type="ECO:0000256" key="3">
    <source>
        <dbReference type="ARBA" id="ARBA00022833"/>
    </source>
</evidence>
<dbReference type="InterPro" id="IPR013083">
    <property type="entry name" value="Znf_RING/FYVE/PHD"/>
</dbReference>
<dbReference type="PANTHER" id="PTHR10131:SF157">
    <property type="entry name" value="RECEPTOR-ASSOCIATED FACTOR, PUTATIVE-RELATED"/>
    <property type="match status" value="1"/>
</dbReference>
<keyword evidence="8" id="KW-1185">Reference proteome</keyword>
<dbReference type="Pfam" id="PF00097">
    <property type="entry name" value="zf-C3HC4"/>
    <property type="match status" value="1"/>
</dbReference>
<reference evidence="7 8" key="1">
    <citation type="submission" date="2022-05" db="EMBL/GenBank/DDBJ databases">
        <authorList>
            <consortium name="Genoscope - CEA"/>
            <person name="William W."/>
        </authorList>
    </citation>
    <scope>NUCLEOTIDE SEQUENCE [LARGE SCALE GENOMIC DNA]</scope>
</reference>
<comment type="caution">
    <text evidence="7">The sequence shown here is derived from an EMBL/GenBank/DDBJ whole genome shotgun (WGS) entry which is preliminary data.</text>
</comment>
<dbReference type="EMBL" id="CALNXJ010000217">
    <property type="protein sequence ID" value="CAH3169706.1"/>
    <property type="molecule type" value="Genomic_DNA"/>
</dbReference>
<dbReference type="SUPFAM" id="SSF49599">
    <property type="entry name" value="TRAF domain-like"/>
    <property type="match status" value="1"/>
</dbReference>
<dbReference type="Proteomes" id="UP001159428">
    <property type="component" value="Unassembled WGS sequence"/>
</dbReference>
<feature type="domain" description="RING-type" evidence="5">
    <location>
        <begin position="10"/>
        <end position="35"/>
    </location>
</feature>
<proteinExistence type="predicted"/>
<feature type="domain" description="TRAF-type" evidence="6">
    <location>
        <begin position="77"/>
        <end position="116"/>
    </location>
</feature>
<evidence type="ECO:0000256" key="1">
    <source>
        <dbReference type="ARBA" id="ARBA00022723"/>
    </source>
</evidence>
<accession>A0AAU9Y6R7</accession>